<name>A0A4Y4CUG2_ZOORA</name>
<gene>
    <name evidence="2" type="ORF">ZRA01_26680</name>
</gene>
<organism evidence="2 3">
    <name type="scientific">Zoogloea ramigera</name>
    <dbReference type="NCBI Taxonomy" id="350"/>
    <lineage>
        <taxon>Bacteria</taxon>
        <taxon>Pseudomonadati</taxon>
        <taxon>Pseudomonadota</taxon>
        <taxon>Betaproteobacteria</taxon>
        <taxon>Rhodocyclales</taxon>
        <taxon>Zoogloeaceae</taxon>
        <taxon>Zoogloea</taxon>
    </lineage>
</organism>
<dbReference type="InterPro" id="IPR013655">
    <property type="entry name" value="PAS_fold_3"/>
</dbReference>
<sequence>MKPRHIVPNDSERILPTDRYILSTTDLAGRITSVNDLFVEYSGYTEPELVGQQHNIVRHPDMPRAVFQLLWDAVAEGEQFMGYVKNLCKDGSFYWVFAHVSPITDARGQITGYRSVRRHARPEAIARVRVLYAEMLAAEKAAGPRDAITAGLRVLSAHLAAEGQSYEAMVAAL</sequence>
<keyword evidence="3" id="KW-1185">Reference proteome</keyword>
<reference evidence="2 3" key="1">
    <citation type="submission" date="2019-06" db="EMBL/GenBank/DDBJ databases">
        <title>Whole genome shotgun sequence of Zoogloea ramigera NBRC 15342.</title>
        <authorList>
            <person name="Hosoyama A."/>
            <person name="Uohara A."/>
            <person name="Ohji S."/>
            <person name="Ichikawa N."/>
        </authorList>
    </citation>
    <scope>NUCLEOTIDE SEQUENCE [LARGE SCALE GENOMIC DNA]</scope>
    <source>
        <strain evidence="2 3">NBRC 15342</strain>
    </source>
</reference>
<dbReference type="CDD" id="cd00130">
    <property type="entry name" value="PAS"/>
    <property type="match status" value="1"/>
</dbReference>
<evidence type="ECO:0000313" key="3">
    <source>
        <dbReference type="Proteomes" id="UP000318422"/>
    </source>
</evidence>
<evidence type="ECO:0000259" key="1">
    <source>
        <dbReference type="PROSITE" id="PS50112"/>
    </source>
</evidence>
<protein>
    <submittedName>
        <fullName evidence="2">Transcriptional regulator</fullName>
    </submittedName>
</protein>
<dbReference type="PROSITE" id="PS50112">
    <property type="entry name" value="PAS"/>
    <property type="match status" value="1"/>
</dbReference>
<dbReference type="AlphaFoldDB" id="A0A4Y4CUG2"/>
<dbReference type="Pfam" id="PF08447">
    <property type="entry name" value="PAS_3"/>
    <property type="match status" value="1"/>
</dbReference>
<proteinExistence type="predicted"/>
<feature type="domain" description="PAS" evidence="1">
    <location>
        <begin position="26"/>
        <end position="77"/>
    </location>
</feature>
<accession>A0A4Y4CUG2</accession>
<dbReference type="OrthoDB" id="9806477at2"/>
<dbReference type="SMART" id="SM00086">
    <property type="entry name" value="PAC"/>
    <property type="match status" value="1"/>
</dbReference>
<dbReference type="InterPro" id="IPR001610">
    <property type="entry name" value="PAC"/>
</dbReference>
<dbReference type="Proteomes" id="UP000318422">
    <property type="component" value="Unassembled WGS sequence"/>
</dbReference>
<dbReference type="Gene3D" id="3.30.450.20">
    <property type="entry name" value="PAS domain"/>
    <property type="match status" value="1"/>
</dbReference>
<dbReference type="RefSeq" id="WP_141353053.1">
    <property type="nucleotide sequence ID" value="NZ_BJNV01000048.1"/>
</dbReference>
<dbReference type="InterPro" id="IPR035965">
    <property type="entry name" value="PAS-like_dom_sf"/>
</dbReference>
<dbReference type="InterPro" id="IPR000014">
    <property type="entry name" value="PAS"/>
</dbReference>
<dbReference type="EMBL" id="BJNV01000048">
    <property type="protein sequence ID" value="GEC96595.1"/>
    <property type="molecule type" value="Genomic_DNA"/>
</dbReference>
<dbReference type="NCBIfam" id="TIGR00229">
    <property type="entry name" value="sensory_box"/>
    <property type="match status" value="1"/>
</dbReference>
<dbReference type="SUPFAM" id="SSF55785">
    <property type="entry name" value="PYP-like sensor domain (PAS domain)"/>
    <property type="match status" value="1"/>
</dbReference>
<evidence type="ECO:0000313" key="2">
    <source>
        <dbReference type="EMBL" id="GEC96595.1"/>
    </source>
</evidence>
<comment type="caution">
    <text evidence="2">The sequence shown here is derived from an EMBL/GenBank/DDBJ whole genome shotgun (WGS) entry which is preliminary data.</text>
</comment>